<dbReference type="EMBL" id="CP049742">
    <property type="protein sequence ID" value="QPC45559.1"/>
    <property type="molecule type" value="Genomic_DNA"/>
</dbReference>
<proteinExistence type="predicted"/>
<feature type="transmembrane region" description="Helical" evidence="1">
    <location>
        <begin position="37"/>
        <end position="57"/>
    </location>
</feature>
<keyword evidence="1" id="KW-1133">Transmembrane helix</keyword>
<feature type="transmembrane region" description="Helical" evidence="1">
    <location>
        <begin position="69"/>
        <end position="90"/>
    </location>
</feature>
<dbReference type="KEGG" id="mcui:G8O30_00490"/>
<sequence length="91" mass="10215">MIKKDLALSIVLHLFLAYLWILFVSHNIGLQNETGNMMYIAIVVVGTLLFGELVQRLKPLSEYKFTHPVRLAGLATFVSVVVVDLFLISLV</sequence>
<dbReference type="RefSeq" id="WP_239673063.1">
    <property type="nucleotide sequence ID" value="NZ_CP049742.1"/>
</dbReference>
<dbReference type="Proteomes" id="UP000593626">
    <property type="component" value="Chromosome"/>
</dbReference>
<keyword evidence="1" id="KW-0812">Transmembrane</keyword>
<keyword evidence="3" id="KW-1185">Reference proteome</keyword>
<evidence type="ECO:0000256" key="1">
    <source>
        <dbReference type="SAM" id="Phobius"/>
    </source>
</evidence>
<dbReference type="AlphaFoldDB" id="A0A7S8HE81"/>
<name>A0A7S8HE81_9BACI</name>
<feature type="transmembrane region" description="Helical" evidence="1">
    <location>
        <begin position="7"/>
        <end position="25"/>
    </location>
</feature>
<evidence type="ECO:0000313" key="2">
    <source>
        <dbReference type="EMBL" id="QPC45559.1"/>
    </source>
</evidence>
<accession>A0A7S8HE81</accession>
<evidence type="ECO:0000313" key="3">
    <source>
        <dbReference type="Proteomes" id="UP000593626"/>
    </source>
</evidence>
<gene>
    <name evidence="2" type="ORF">G8O30_00490</name>
</gene>
<organism evidence="2 3">
    <name type="scientific">Mangrovibacillus cuniculi</name>
    <dbReference type="NCBI Taxonomy" id="2593652"/>
    <lineage>
        <taxon>Bacteria</taxon>
        <taxon>Bacillati</taxon>
        <taxon>Bacillota</taxon>
        <taxon>Bacilli</taxon>
        <taxon>Bacillales</taxon>
        <taxon>Bacillaceae</taxon>
        <taxon>Mangrovibacillus</taxon>
    </lineage>
</organism>
<reference evidence="2 3" key="1">
    <citation type="submission" date="2019-07" db="EMBL/GenBank/DDBJ databases">
        <title>Genome sequence of 2 isolates from Red Sea Mangroves.</title>
        <authorList>
            <person name="Sefrji F."/>
            <person name="Michoud G."/>
            <person name="Merlino G."/>
            <person name="Daffonchio D."/>
        </authorList>
    </citation>
    <scope>NUCLEOTIDE SEQUENCE [LARGE SCALE GENOMIC DNA]</scope>
    <source>
        <strain evidence="2 3">R1DC41</strain>
    </source>
</reference>
<protein>
    <submittedName>
        <fullName evidence="2">Uncharacterized protein</fullName>
    </submittedName>
</protein>
<keyword evidence="1" id="KW-0472">Membrane</keyword>